<gene>
    <name evidence="9 11" type="primary">tatB</name>
    <name evidence="11" type="ORF">ACFORO_42215</name>
</gene>
<dbReference type="NCBIfam" id="TIGR01410">
    <property type="entry name" value="tatB"/>
    <property type="match status" value="1"/>
</dbReference>
<keyword evidence="5 9" id="KW-0653">Protein transport</keyword>
<evidence type="ECO:0000256" key="3">
    <source>
        <dbReference type="ARBA" id="ARBA00022475"/>
    </source>
</evidence>
<dbReference type="InterPro" id="IPR018448">
    <property type="entry name" value="TatB"/>
</dbReference>
<keyword evidence="4 9" id="KW-0812">Transmembrane</keyword>
<comment type="similarity">
    <text evidence="9">Belongs to the TatB family.</text>
</comment>
<dbReference type="Gene3D" id="1.20.5.3310">
    <property type="match status" value="1"/>
</dbReference>
<evidence type="ECO:0000256" key="10">
    <source>
        <dbReference type="SAM" id="MobiDB-lite"/>
    </source>
</evidence>
<evidence type="ECO:0000313" key="12">
    <source>
        <dbReference type="Proteomes" id="UP001595764"/>
    </source>
</evidence>
<dbReference type="HAMAP" id="MF_00237">
    <property type="entry name" value="TatB"/>
    <property type="match status" value="1"/>
</dbReference>
<comment type="subcellular location">
    <subcellularLocation>
        <location evidence="9">Cell membrane</location>
        <topology evidence="9">Single-pass membrane protein</topology>
    </subcellularLocation>
    <subcellularLocation>
        <location evidence="1">Membrane</location>
        <topology evidence="1">Single-pass membrane protein</topology>
    </subcellularLocation>
</comment>
<evidence type="ECO:0000256" key="9">
    <source>
        <dbReference type="HAMAP-Rule" id="MF_00237"/>
    </source>
</evidence>
<evidence type="ECO:0000256" key="5">
    <source>
        <dbReference type="ARBA" id="ARBA00022927"/>
    </source>
</evidence>
<comment type="subunit">
    <text evidence="9">The Tat system comprises two distinct complexes: a TatABC complex, containing multiple copies of TatA, TatB and TatC subunits, and a separate TatA complex, containing only TatA subunits. Substrates initially bind to the TatABC complex, which probably triggers association of the separate TatA complex to form the active translocon.</text>
</comment>
<name>A0ABV7QY48_9PSEU</name>
<comment type="function">
    <text evidence="9">Part of the twin-arginine translocation (Tat) system that transports large folded proteins containing a characteristic twin-arginine motif in their signal peptide across membranes. Together with TatC, TatB is part of a receptor directly interacting with Tat signal peptides. TatB may form an oligomeric binding site that transiently accommodates folded Tat precursor proteins before their translocation.</text>
</comment>
<feature type="region of interest" description="Disordered" evidence="10">
    <location>
        <begin position="84"/>
        <end position="120"/>
    </location>
</feature>
<keyword evidence="8 9" id="KW-0472">Membrane</keyword>
<organism evidence="11 12">
    <name type="scientific">Amycolatopsis halotolerans</name>
    <dbReference type="NCBI Taxonomy" id="330083"/>
    <lineage>
        <taxon>Bacteria</taxon>
        <taxon>Bacillati</taxon>
        <taxon>Actinomycetota</taxon>
        <taxon>Actinomycetes</taxon>
        <taxon>Pseudonocardiales</taxon>
        <taxon>Pseudonocardiaceae</taxon>
        <taxon>Amycolatopsis</taxon>
    </lineage>
</organism>
<comment type="caution">
    <text evidence="11">The sequence shown here is derived from an EMBL/GenBank/DDBJ whole genome shotgun (WGS) entry which is preliminary data.</text>
</comment>
<reference evidence="12" key="1">
    <citation type="journal article" date="2019" name="Int. J. Syst. Evol. Microbiol.">
        <title>The Global Catalogue of Microorganisms (GCM) 10K type strain sequencing project: providing services to taxonomists for standard genome sequencing and annotation.</title>
        <authorList>
            <consortium name="The Broad Institute Genomics Platform"/>
            <consortium name="The Broad Institute Genome Sequencing Center for Infectious Disease"/>
            <person name="Wu L."/>
            <person name="Ma J."/>
        </authorList>
    </citation>
    <scope>NUCLEOTIDE SEQUENCE [LARGE SCALE GENOMIC DNA]</scope>
    <source>
        <strain evidence="12">CGMCC 4.7682</strain>
    </source>
</reference>
<evidence type="ECO:0000256" key="1">
    <source>
        <dbReference type="ARBA" id="ARBA00004167"/>
    </source>
</evidence>
<dbReference type="InterPro" id="IPR003369">
    <property type="entry name" value="TatA/B/E"/>
</dbReference>
<evidence type="ECO:0000256" key="8">
    <source>
        <dbReference type="ARBA" id="ARBA00023136"/>
    </source>
</evidence>
<proteinExistence type="inferred from homology"/>
<dbReference type="Proteomes" id="UP001595764">
    <property type="component" value="Unassembled WGS sequence"/>
</dbReference>
<sequence>MFGLSIDHIVILLLAGLFILGPERLPEAARWVAQTVKRARGFAAGTKAQLEAELGPEYQELRKPLQELQSLRIGNPRAAVTRYLLDDTPPAASPAPPPAPAPVPVPLRANERPPVDPDAT</sequence>
<keyword evidence="12" id="KW-1185">Reference proteome</keyword>
<protein>
    <recommendedName>
        <fullName evidence="9">Sec-independent protein translocase protein TatB</fullName>
    </recommendedName>
</protein>
<keyword evidence="7 9" id="KW-0811">Translocation</keyword>
<feature type="compositionally biased region" description="Pro residues" evidence="10">
    <location>
        <begin position="91"/>
        <end position="105"/>
    </location>
</feature>
<keyword evidence="6 9" id="KW-1133">Transmembrane helix</keyword>
<dbReference type="PRINTS" id="PR01506">
    <property type="entry name" value="TATBPROTEIN"/>
</dbReference>
<dbReference type="EMBL" id="JBHRWI010000070">
    <property type="protein sequence ID" value="MFC3516842.1"/>
    <property type="molecule type" value="Genomic_DNA"/>
</dbReference>
<keyword evidence="3 9" id="KW-1003">Cell membrane</keyword>
<evidence type="ECO:0000256" key="2">
    <source>
        <dbReference type="ARBA" id="ARBA00022448"/>
    </source>
</evidence>
<dbReference type="Pfam" id="PF02416">
    <property type="entry name" value="TatA_B_E"/>
    <property type="match status" value="1"/>
</dbReference>
<evidence type="ECO:0000256" key="4">
    <source>
        <dbReference type="ARBA" id="ARBA00022692"/>
    </source>
</evidence>
<dbReference type="RefSeq" id="WP_377870285.1">
    <property type="nucleotide sequence ID" value="NZ_JBHMAY010000021.1"/>
</dbReference>
<evidence type="ECO:0000256" key="6">
    <source>
        <dbReference type="ARBA" id="ARBA00022989"/>
    </source>
</evidence>
<accession>A0ABV7QY48</accession>
<keyword evidence="2 9" id="KW-0813">Transport</keyword>
<feature type="compositionally biased region" description="Basic and acidic residues" evidence="10">
    <location>
        <begin position="109"/>
        <end position="120"/>
    </location>
</feature>
<evidence type="ECO:0000256" key="7">
    <source>
        <dbReference type="ARBA" id="ARBA00023010"/>
    </source>
</evidence>
<evidence type="ECO:0000313" key="11">
    <source>
        <dbReference type="EMBL" id="MFC3516842.1"/>
    </source>
</evidence>